<accession>A0A6A2X387</accession>
<dbReference type="AlphaFoldDB" id="A0A6A2X387"/>
<dbReference type="EMBL" id="VEPZ02001692">
    <property type="protein sequence ID" value="KAE8663080.1"/>
    <property type="molecule type" value="Genomic_DNA"/>
</dbReference>
<organism evidence="1 2">
    <name type="scientific">Hibiscus syriacus</name>
    <name type="common">Rose of Sharon</name>
    <dbReference type="NCBI Taxonomy" id="106335"/>
    <lineage>
        <taxon>Eukaryota</taxon>
        <taxon>Viridiplantae</taxon>
        <taxon>Streptophyta</taxon>
        <taxon>Embryophyta</taxon>
        <taxon>Tracheophyta</taxon>
        <taxon>Spermatophyta</taxon>
        <taxon>Magnoliopsida</taxon>
        <taxon>eudicotyledons</taxon>
        <taxon>Gunneridae</taxon>
        <taxon>Pentapetalae</taxon>
        <taxon>rosids</taxon>
        <taxon>malvids</taxon>
        <taxon>Malvales</taxon>
        <taxon>Malvaceae</taxon>
        <taxon>Malvoideae</taxon>
        <taxon>Hibiscus</taxon>
    </lineage>
</organism>
<comment type="caution">
    <text evidence="1">The sequence shown here is derived from an EMBL/GenBank/DDBJ whole genome shotgun (WGS) entry which is preliminary data.</text>
</comment>
<reference evidence="1" key="1">
    <citation type="submission" date="2019-09" db="EMBL/GenBank/DDBJ databases">
        <title>Draft genome information of white flower Hibiscus syriacus.</title>
        <authorList>
            <person name="Kim Y.-M."/>
        </authorList>
    </citation>
    <scope>NUCLEOTIDE SEQUENCE [LARGE SCALE GENOMIC DNA]</scope>
    <source>
        <strain evidence="1">YM2019G1</strain>
    </source>
</reference>
<proteinExistence type="predicted"/>
<keyword evidence="2" id="KW-1185">Reference proteome</keyword>
<name>A0A6A2X387_HIBSY</name>
<protein>
    <submittedName>
        <fullName evidence="1">Uncharacterized protein</fullName>
    </submittedName>
</protein>
<evidence type="ECO:0000313" key="2">
    <source>
        <dbReference type="Proteomes" id="UP000436088"/>
    </source>
</evidence>
<evidence type="ECO:0000313" key="1">
    <source>
        <dbReference type="EMBL" id="KAE8663080.1"/>
    </source>
</evidence>
<gene>
    <name evidence="1" type="ORF">F3Y22_tig00113123pilonHSYRG00255</name>
</gene>
<dbReference type="Proteomes" id="UP000436088">
    <property type="component" value="Unassembled WGS sequence"/>
</dbReference>
<sequence length="271" mass="30620">MKTDLNILFQGKLGNCLKRDNGEHDSIRREVKTVDDPFVVKLSLGIGYPSSRPFAVKLSMCYLESNILRCEVEIGSEIGKLFVDNQSSIRYEVELVCPFVVELNLCCLEWHDILRRGVEITGGPFVVKLSLDLDILRCEVEIQVLYVAGRHDSLRCEVETVDDPFIVKFGFELDIFRREVEIYSRANCVALSSISFAVKLKLTLTETGKLFCCQTVAPSLLVLCVLVPAYGGNAFKRFDGVSCMLLYWKCSLIPSFHGQARIVRCLIKEFV</sequence>